<keyword evidence="4 8" id="KW-0812">Transmembrane</keyword>
<evidence type="ECO:0000259" key="11">
    <source>
        <dbReference type="Pfam" id="PF07715"/>
    </source>
</evidence>
<organism evidence="12 13">
    <name type="scientific">Acinetobacter calcoaceticus</name>
    <dbReference type="NCBI Taxonomy" id="471"/>
    <lineage>
        <taxon>Bacteria</taxon>
        <taxon>Pseudomonadati</taxon>
        <taxon>Pseudomonadota</taxon>
        <taxon>Gammaproteobacteria</taxon>
        <taxon>Moraxellales</taxon>
        <taxon>Moraxellaceae</taxon>
        <taxon>Acinetobacter</taxon>
        <taxon>Acinetobacter calcoaceticus/baumannii complex</taxon>
    </lineage>
</organism>
<evidence type="ECO:0000256" key="6">
    <source>
        <dbReference type="ARBA" id="ARBA00023136"/>
    </source>
</evidence>
<dbReference type="GO" id="GO:0009279">
    <property type="term" value="C:cell outer membrane"/>
    <property type="evidence" value="ECO:0007669"/>
    <property type="project" value="UniProtKB-SubCell"/>
</dbReference>
<feature type="domain" description="TonB-dependent receptor plug" evidence="11">
    <location>
        <begin position="104"/>
        <end position="204"/>
    </location>
</feature>
<dbReference type="InterPro" id="IPR000531">
    <property type="entry name" value="Beta-barrel_TonB"/>
</dbReference>
<evidence type="ECO:0000256" key="3">
    <source>
        <dbReference type="ARBA" id="ARBA00022452"/>
    </source>
</evidence>
<dbReference type="Pfam" id="PF07715">
    <property type="entry name" value="Plug"/>
    <property type="match status" value="1"/>
</dbReference>
<dbReference type="PANTHER" id="PTHR30442">
    <property type="entry name" value="IRON III DICITRATE TRANSPORT PROTEIN FECA"/>
    <property type="match status" value="1"/>
</dbReference>
<dbReference type="InterPro" id="IPR039426">
    <property type="entry name" value="TonB-dep_rcpt-like"/>
</dbReference>
<dbReference type="Pfam" id="PF00593">
    <property type="entry name" value="TonB_dep_Rec_b-barrel"/>
    <property type="match status" value="1"/>
</dbReference>
<dbReference type="Proteomes" id="UP000294963">
    <property type="component" value="Unassembled WGS sequence"/>
</dbReference>
<dbReference type="Gene3D" id="2.40.170.20">
    <property type="entry name" value="TonB-dependent receptor, beta-barrel domain"/>
    <property type="match status" value="1"/>
</dbReference>
<dbReference type="GO" id="GO:0033214">
    <property type="term" value="P:siderophore-iron import into cell"/>
    <property type="evidence" value="ECO:0007669"/>
    <property type="project" value="TreeGrafter"/>
</dbReference>
<dbReference type="Gene3D" id="2.170.130.10">
    <property type="entry name" value="TonB-dependent receptor, plug domain"/>
    <property type="match status" value="1"/>
</dbReference>
<dbReference type="AlphaFoldDB" id="A0A4R1YA73"/>
<dbReference type="InterPro" id="IPR036942">
    <property type="entry name" value="Beta-barrel_TonB_sf"/>
</dbReference>
<dbReference type="EMBL" id="SLVJ01000001">
    <property type="protein sequence ID" value="TCM71043.1"/>
    <property type="molecule type" value="Genomic_DNA"/>
</dbReference>
<gene>
    <name evidence="12" type="ORF">EC844_101324</name>
</gene>
<dbReference type="PROSITE" id="PS52016">
    <property type="entry name" value="TONB_DEPENDENT_REC_3"/>
    <property type="match status" value="1"/>
</dbReference>
<name>A0A4R1YA73_ACICA</name>
<dbReference type="SUPFAM" id="SSF56935">
    <property type="entry name" value="Porins"/>
    <property type="match status" value="1"/>
</dbReference>
<keyword evidence="13" id="KW-1185">Reference proteome</keyword>
<evidence type="ECO:0000256" key="8">
    <source>
        <dbReference type="PROSITE-ProRule" id="PRU01360"/>
    </source>
</evidence>
<evidence type="ECO:0000256" key="2">
    <source>
        <dbReference type="ARBA" id="ARBA00022448"/>
    </source>
</evidence>
<evidence type="ECO:0000256" key="9">
    <source>
        <dbReference type="RuleBase" id="RU003357"/>
    </source>
</evidence>
<evidence type="ECO:0000313" key="12">
    <source>
        <dbReference type="EMBL" id="TCM71043.1"/>
    </source>
</evidence>
<evidence type="ECO:0000313" key="13">
    <source>
        <dbReference type="Proteomes" id="UP000294963"/>
    </source>
</evidence>
<evidence type="ECO:0000256" key="4">
    <source>
        <dbReference type="ARBA" id="ARBA00022692"/>
    </source>
</evidence>
<keyword evidence="12" id="KW-0675">Receptor</keyword>
<reference evidence="12 13" key="1">
    <citation type="submission" date="2019-03" db="EMBL/GenBank/DDBJ databases">
        <title>Genomic analyses of the natural microbiome of Caenorhabditis elegans.</title>
        <authorList>
            <person name="Samuel B."/>
        </authorList>
    </citation>
    <scope>NUCLEOTIDE SEQUENCE [LARGE SCALE GENOMIC DNA]</scope>
    <source>
        <strain evidence="12 13">JUb89</strain>
    </source>
</reference>
<evidence type="ECO:0000256" key="1">
    <source>
        <dbReference type="ARBA" id="ARBA00004571"/>
    </source>
</evidence>
<evidence type="ECO:0000256" key="7">
    <source>
        <dbReference type="ARBA" id="ARBA00023237"/>
    </source>
</evidence>
<comment type="subcellular location">
    <subcellularLocation>
        <location evidence="1 8">Cell outer membrane</location>
        <topology evidence="1 8">Multi-pass membrane protein</topology>
    </subcellularLocation>
</comment>
<keyword evidence="3 8" id="KW-1134">Transmembrane beta strand</keyword>
<feature type="domain" description="TonB-dependent receptor-like beta-barrel" evidence="10">
    <location>
        <begin position="371"/>
        <end position="881"/>
    </location>
</feature>
<comment type="similarity">
    <text evidence="8 9">Belongs to the TonB-dependent receptor family.</text>
</comment>
<dbReference type="InterPro" id="IPR037066">
    <property type="entry name" value="Plug_dom_sf"/>
</dbReference>
<proteinExistence type="inferred from homology"/>
<dbReference type="OrthoDB" id="6046653at2"/>
<keyword evidence="5 9" id="KW-0798">TonB box</keyword>
<accession>A0A4R1YA73</accession>
<keyword evidence="7 8" id="KW-0998">Cell outer membrane</keyword>
<protein>
    <submittedName>
        <fullName evidence="12">Hemoglobin/transferrin/lactoferrin receptor protein</fullName>
    </submittedName>
</protein>
<dbReference type="PANTHER" id="PTHR30442:SF0">
    <property type="entry name" value="FE(3+) DICITRATE TRANSPORT PROTEIN FECA"/>
    <property type="match status" value="1"/>
</dbReference>
<keyword evidence="2 8" id="KW-0813">Transport</keyword>
<dbReference type="InterPro" id="IPR012910">
    <property type="entry name" value="Plug_dom"/>
</dbReference>
<keyword evidence="6 8" id="KW-0472">Membrane</keyword>
<evidence type="ECO:0000259" key="10">
    <source>
        <dbReference type="Pfam" id="PF00593"/>
    </source>
</evidence>
<sequence>MNPDLKANCAFAYNRGYRLFLLCLISSGYSGVVLAKHQQTTPAVSFASSASTSSTASTAHSTFLTSTASTMPVTTAQQSDAHDPNQPVRLSTIVVQATQNTDLNHLNEEQLQRFAPMSAGDLLQGQAGVHLGDSRNGGAVDVNVRGMQGQSRVAVTVDGAQQSLDVYRGYAGMQNRSYIDPLLISSVDIHKGPSTKAGGAIGGTVAMQSLGAEDILIEGKTAGLRLTGNFADNGRKAVKQDRQRDDAISLAVKPSMSQGDIASSQSRSGSIAAAWHSDQADFVAAYAQRLQGNYFAGKRGREGYRSFNAAGDELDSVAKVYAAGEEVLNSSAATQSLLLKSILRPWQDHQLSVSYLHTQSEYGDVMPSDIIRTGQANLNQYPLGHNRINTLSSKYEYRPAQNDLIHFEGLLWSTQAKTNQLSASFLSPQSQMFRSDRAWSPLENNRIGLELSNQSKFNTAWGDWVLNIGGAAKHERLKPQAGTEITQADQHNNKLLRDAERQEYSLALSLEYLPVDALRIWAGINWSENKSRDHNKRFSPIMQERQVRQISVTDQQSGYSGTMYWFPDQHGQYTAATDPRLNNAVVFQDSNNPFDGKRYNQLSQNLEISESDEETLELVTGFNATSRPDQKYSGFAPNFGVEYQFSPMLQSYLSYSAQTRLPSLLETSMGTHQVTPGVDLKPELAKNWEAGLKLNNQQGLTAKLNYFNNTVDDFITRYYSPGSFGAMSFSNMDAFKSSGIEFELKYEAGAIFTDFSASHYLKVQSCDVKFAQKLRSLASSANKTANTPDCTDGGFMGSYLNTQNPPQWSAHLTLGTRWLDDRLSIGTRYRYSSKPMSTLDKPWQTSATTVQMKQQAVQLIDLFADYKISQHAMLNLSVQNLSNRYYLDPLATSYMPAPGRTLNFGMKFFH</sequence>
<evidence type="ECO:0000256" key="5">
    <source>
        <dbReference type="ARBA" id="ARBA00023077"/>
    </source>
</evidence>
<comment type="caution">
    <text evidence="12">The sequence shown here is derived from an EMBL/GenBank/DDBJ whole genome shotgun (WGS) entry which is preliminary data.</text>
</comment>